<keyword evidence="2" id="KW-1185">Reference proteome</keyword>
<dbReference type="AlphaFoldDB" id="A0AAW9Q6F4"/>
<accession>A0AAW9Q6F4</accession>
<name>A0AAW9Q6F4_9CYAN</name>
<dbReference type="Proteomes" id="UP001333818">
    <property type="component" value="Unassembled WGS sequence"/>
</dbReference>
<dbReference type="EMBL" id="JAZBJZ010000068">
    <property type="protein sequence ID" value="MEE3718206.1"/>
    <property type="molecule type" value="Genomic_DNA"/>
</dbReference>
<evidence type="ECO:0000313" key="1">
    <source>
        <dbReference type="EMBL" id="MEE3718206.1"/>
    </source>
</evidence>
<gene>
    <name evidence="1" type="ORF">V2H45_15815</name>
</gene>
<sequence length="64" mass="7527">MDIQTPWGRERGICYLGQTFMPINVYKCVHEAILVCRQDLEAGLLSIVVVETNRFSVWWELPDW</sequence>
<evidence type="ECO:0000313" key="2">
    <source>
        <dbReference type="Proteomes" id="UP001333818"/>
    </source>
</evidence>
<organism evidence="1 2">
    <name type="scientific">Tumidithrix elongata BACA0141</name>
    <dbReference type="NCBI Taxonomy" id="2716417"/>
    <lineage>
        <taxon>Bacteria</taxon>
        <taxon>Bacillati</taxon>
        <taxon>Cyanobacteriota</taxon>
        <taxon>Cyanophyceae</taxon>
        <taxon>Pseudanabaenales</taxon>
        <taxon>Pseudanabaenaceae</taxon>
        <taxon>Tumidithrix</taxon>
        <taxon>Tumidithrix elongata</taxon>
    </lineage>
</organism>
<protein>
    <submittedName>
        <fullName evidence="1">Uncharacterized protein</fullName>
    </submittedName>
</protein>
<comment type="caution">
    <text evidence="1">The sequence shown here is derived from an EMBL/GenBank/DDBJ whole genome shotgun (WGS) entry which is preliminary data.</text>
</comment>
<reference evidence="1" key="1">
    <citation type="submission" date="2024-01" db="EMBL/GenBank/DDBJ databases">
        <title>Bank of Algae and Cyanobacteria of the Azores (BACA) strain genomes.</title>
        <authorList>
            <person name="Luz R."/>
            <person name="Cordeiro R."/>
            <person name="Fonseca A."/>
            <person name="Goncalves V."/>
        </authorList>
    </citation>
    <scope>NUCLEOTIDE SEQUENCE</scope>
    <source>
        <strain evidence="1">BACA0141</strain>
    </source>
</reference>
<proteinExistence type="predicted"/>